<dbReference type="AlphaFoldDB" id="A0A6A7A8T5"/>
<dbReference type="EMBL" id="MU006221">
    <property type="protein sequence ID" value="KAF2829129.1"/>
    <property type="molecule type" value="Genomic_DNA"/>
</dbReference>
<keyword evidence="2" id="KW-1185">Reference proteome</keyword>
<accession>A0A6A7A8T5</accession>
<evidence type="ECO:0000313" key="1">
    <source>
        <dbReference type="EMBL" id="KAF2829129.1"/>
    </source>
</evidence>
<organism evidence="1 2">
    <name type="scientific">Ophiobolus disseminans</name>
    <dbReference type="NCBI Taxonomy" id="1469910"/>
    <lineage>
        <taxon>Eukaryota</taxon>
        <taxon>Fungi</taxon>
        <taxon>Dikarya</taxon>
        <taxon>Ascomycota</taxon>
        <taxon>Pezizomycotina</taxon>
        <taxon>Dothideomycetes</taxon>
        <taxon>Pleosporomycetidae</taxon>
        <taxon>Pleosporales</taxon>
        <taxon>Pleosporineae</taxon>
        <taxon>Phaeosphaeriaceae</taxon>
        <taxon>Ophiobolus</taxon>
    </lineage>
</organism>
<name>A0A6A7A8T5_9PLEO</name>
<dbReference type="OrthoDB" id="5095383at2759"/>
<gene>
    <name evidence="1" type="ORF">CC86DRAFT_184976</name>
</gene>
<dbReference type="Proteomes" id="UP000799424">
    <property type="component" value="Unassembled WGS sequence"/>
</dbReference>
<reference evidence="1" key="1">
    <citation type="journal article" date="2020" name="Stud. Mycol.">
        <title>101 Dothideomycetes genomes: a test case for predicting lifestyles and emergence of pathogens.</title>
        <authorList>
            <person name="Haridas S."/>
            <person name="Albert R."/>
            <person name="Binder M."/>
            <person name="Bloem J."/>
            <person name="Labutti K."/>
            <person name="Salamov A."/>
            <person name="Andreopoulos B."/>
            <person name="Baker S."/>
            <person name="Barry K."/>
            <person name="Bills G."/>
            <person name="Bluhm B."/>
            <person name="Cannon C."/>
            <person name="Castanera R."/>
            <person name="Culley D."/>
            <person name="Daum C."/>
            <person name="Ezra D."/>
            <person name="Gonzalez J."/>
            <person name="Henrissat B."/>
            <person name="Kuo A."/>
            <person name="Liang C."/>
            <person name="Lipzen A."/>
            <person name="Lutzoni F."/>
            <person name="Magnuson J."/>
            <person name="Mondo S."/>
            <person name="Nolan M."/>
            <person name="Ohm R."/>
            <person name="Pangilinan J."/>
            <person name="Park H.-J."/>
            <person name="Ramirez L."/>
            <person name="Alfaro M."/>
            <person name="Sun H."/>
            <person name="Tritt A."/>
            <person name="Yoshinaga Y."/>
            <person name="Zwiers L.-H."/>
            <person name="Turgeon B."/>
            <person name="Goodwin S."/>
            <person name="Spatafora J."/>
            <person name="Crous P."/>
            <person name="Grigoriev I."/>
        </authorList>
    </citation>
    <scope>NUCLEOTIDE SEQUENCE</scope>
    <source>
        <strain evidence="1">CBS 113818</strain>
    </source>
</reference>
<proteinExistence type="predicted"/>
<evidence type="ECO:0000313" key="2">
    <source>
        <dbReference type="Proteomes" id="UP000799424"/>
    </source>
</evidence>
<sequence>MESYSRLPKSGWSIDRCIKQELARLEVHDITPSFSSRVHDALFEARAKDHMLWAKLTLEDLSPRYSERRTLYTIDLLPNTLDSAIKQVIERFRWRHIPNEAKEVDSIVTWMGRSLRPLSLLDLCTALGSIMPSEKDAIALGKRILNRYILIFKLIRDDGVFSEFLDDQSPSLLQAPLRFIPATTRVKFTHK</sequence>
<protein>
    <submittedName>
        <fullName evidence="1">Uncharacterized protein</fullName>
    </submittedName>
</protein>